<feature type="non-terminal residue" evidence="1">
    <location>
        <position position="1"/>
    </location>
</feature>
<organism evidence="1">
    <name type="scientific">marine sediment metagenome</name>
    <dbReference type="NCBI Taxonomy" id="412755"/>
    <lineage>
        <taxon>unclassified sequences</taxon>
        <taxon>metagenomes</taxon>
        <taxon>ecological metagenomes</taxon>
    </lineage>
</organism>
<gene>
    <name evidence="1" type="ORF">S03H2_69879</name>
</gene>
<sequence>RVVAIRDGWTSIEIRRHRNEISGDIDEEEWVILDQAGRLQLPKTYVESLALKERVKVRLEDDHVTVWPQHKVEEFITLGAPDISHFQPAYSSPSETNGSSVEVQNLSREFDLGNEKISALNDLTFKISAGK</sequence>
<proteinExistence type="predicted"/>
<dbReference type="AlphaFoldDB" id="X1K2K1"/>
<evidence type="ECO:0000313" key="1">
    <source>
        <dbReference type="EMBL" id="GAI00763.1"/>
    </source>
</evidence>
<protein>
    <submittedName>
        <fullName evidence="1">Uncharacterized protein</fullName>
    </submittedName>
</protein>
<dbReference type="EMBL" id="BARU01046276">
    <property type="protein sequence ID" value="GAI00763.1"/>
    <property type="molecule type" value="Genomic_DNA"/>
</dbReference>
<name>X1K2K1_9ZZZZ</name>
<accession>X1K2K1</accession>
<comment type="caution">
    <text evidence="1">The sequence shown here is derived from an EMBL/GenBank/DDBJ whole genome shotgun (WGS) entry which is preliminary data.</text>
</comment>
<feature type="non-terminal residue" evidence="1">
    <location>
        <position position="131"/>
    </location>
</feature>
<reference evidence="1" key="1">
    <citation type="journal article" date="2014" name="Front. Microbiol.">
        <title>High frequency of phylogenetically diverse reductive dehalogenase-homologous genes in deep subseafloor sedimentary metagenomes.</title>
        <authorList>
            <person name="Kawai M."/>
            <person name="Futagami T."/>
            <person name="Toyoda A."/>
            <person name="Takaki Y."/>
            <person name="Nishi S."/>
            <person name="Hori S."/>
            <person name="Arai W."/>
            <person name="Tsubouchi T."/>
            <person name="Morono Y."/>
            <person name="Uchiyama I."/>
            <person name="Ito T."/>
            <person name="Fujiyama A."/>
            <person name="Inagaki F."/>
            <person name="Takami H."/>
        </authorList>
    </citation>
    <scope>NUCLEOTIDE SEQUENCE</scope>
    <source>
        <strain evidence="1">Expedition CK06-06</strain>
    </source>
</reference>